<dbReference type="EMBL" id="OZ019909">
    <property type="protein sequence ID" value="CAK9208943.1"/>
    <property type="molecule type" value="Genomic_DNA"/>
</dbReference>
<protein>
    <recommendedName>
        <fullName evidence="2">Thioesterase domain-containing protein</fullName>
    </recommendedName>
</protein>
<name>A0ABP0TZ37_9BRYO</name>
<evidence type="ECO:0000259" key="2">
    <source>
        <dbReference type="Pfam" id="PF03061"/>
    </source>
</evidence>
<sequence>MLSQDAIDQVVEAPEVSRAGDENENSTQPSTGFEVLNFINFQMQVVSKSEMSGWFIVSKKSAQPFGVLHGGMTAYIAESLASMGAQIASDWSRVAGIEMNVTHLQAASIGHKVMVKALPMRVGKRVQVWNVTFSMEKNQIPHSTEPQETVITSVARVTLLVGLPGPEKAKVGIDQLVAVAKDMGTEKLLPFSKL</sequence>
<dbReference type="InterPro" id="IPR006683">
    <property type="entry name" value="Thioestr_dom"/>
</dbReference>
<dbReference type="PANTHER" id="PTHR43240">
    <property type="entry name" value="1,4-DIHYDROXY-2-NAPHTHOYL-COA THIOESTERASE 1"/>
    <property type="match status" value="1"/>
</dbReference>
<accession>A0ABP0TZ37</accession>
<dbReference type="Proteomes" id="UP001497512">
    <property type="component" value="Chromosome 17"/>
</dbReference>
<proteinExistence type="predicted"/>
<evidence type="ECO:0000256" key="1">
    <source>
        <dbReference type="ARBA" id="ARBA00022801"/>
    </source>
</evidence>
<keyword evidence="4" id="KW-1185">Reference proteome</keyword>
<dbReference type="InterPro" id="IPR029069">
    <property type="entry name" value="HotDog_dom_sf"/>
</dbReference>
<reference evidence="3" key="1">
    <citation type="submission" date="2024-02" db="EMBL/GenBank/DDBJ databases">
        <authorList>
            <consortium name="ELIXIR-Norway"/>
            <consortium name="Elixir Norway"/>
        </authorList>
    </citation>
    <scope>NUCLEOTIDE SEQUENCE</scope>
</reference>
<feature type="domain" description="Thioesterase" evidence="2">
    <location>
        <begin position="65"/>
        <end position="138"/>
    </location>
</feature>
<dbReference type="NCBIfam" id="TIGR00369">
    <property type="entry name" value="unchar_dom_1"/>
    <property type="match status" value="1"/>
</dbReference>
<dbReference type="SUPFAM" id="SSF54637">
    <property type="entry name" value="Thioesterase/thiol ester dehydrase-isomerase"/>
    <property type="match status" value="1"/>
</dbReference>
<dbReference type="Pfam" id="PF03061">
    <property type="entry name" value="4HBT"/>
    <property type="match status" value="1"/>
</dbReference>
<gene>
    <name evidence="3" type="ORF">CSSPTR1EN2_LOCUS9436</name>
</gene>
<dbReference type="InterPro" id="IPR003736">
    <property type="entry name" value="PAAI_dom"/>
</dbReference>
<organism evidence="3 4">
    <name type="scientific">Sphagnum troendelagicum</name>
    <dbReference type="NCBI Taxonomy" id="128251"/>
    <lineage>
        <taxon>Eukaryota</taxon>
        <taxon>Viridiplantae</taxon>
        <taxon>Streptophyta</taxon>
        <taxon>Embryophyta</taxon>
        <taxon>Bryophyta</taxon>
        <taxon>Sphagnophytina</taxon>
        <taxon>Sphagnopsida</taxon>
        <taxon>Sphagnales</taxon>
        <taxon>Sphagnaceae</taxon>
        <taxon>Sphagnum</taxon>
    </lineage>
</organism>
<dbReference type="PANTHER" id="PTHR43240:SF5">
    <property type="entry name" value="1,4-DIHYDROXY-2-NAPHTHOYL-COA THIOESTERASE 1"/>
    <property type="match status" value="1"/>
</dbReference>
<evidence type="ECO:0000313" key="3">
    <source>
        <dbReference type="EMBL" id="CAK9208943.1"/>
    </source>
</evidence>
<keyword evidence="1" id="KW-0378">Hydrolase</keyword>
<dbReference type="CDD" id="cd03443">
    <property type="entry name" value="PaaI_thioesterase"/>
    <property type="match status" value="1"/>
</dbReference>
<dbReference type="Gene3D" id="3.10.129.10">
    <property type="entry name" value="Hotdog Thioesterase"/>
    <property type="match status" value="1"/>
</dbReference>
<evidence type="ECO:0000313" key="4">
    <source>
        <dbReference type="Proteomes" id="UP001497512"/>
    </source>
</evidence>